<comment type="caution">
    <text evidence="1">The sequence shown here is derived from an EMBL/GenBank/DDBJ whole genome shotgun (WGS) entry which is preliminary data.</text>
</comment>
<reference evidence="4" key="2">
    <citation type="journal article" date="2019" name="Int. J. Syst. Evol. Microbiol.">
        <title>The Global Catalogue of Microorganisms (GCM) 10K type strain sequencing project: providing services to taxonomists for standard genome sequencing and annotation.</title>
        <authorList>
            <consortium name="The Broad Institute Genomics Platform"/>
            <consortium name="The Broad Institute Genome Sequencing Center for Infectious Disease"/>
            <person name="Wu L."/>
            <person name="Ma J."/>
        </authorList>
    </citation>
    <scope>NUCLEOTIDE SEQUENCE [LARGE SCALE GENOMIC DNA]</scope>
    <source>
        <strain evidence="4">NBRC 107715</strain>
    </source>
</reference>
<dbReference type="InterPro" id="IPR025395">
    <property type="entry name" value="Phage_tail_terminator-like"/>
</dbReference>
<accession>A0A512J6R6</accession>
<organism evidence="1 3">
    <name type="scientific">Methylobacterium oxalidis</name>
    <dbReference type="NCBI Taxonomy" id="944322"/>
    <lineage>
        <taxon>Bacteria</taxon>
        <taxon>Pseudomonadati</taxon>
        <taxon>Pseudomonadota</taxon>
        <taxon>Alphaproteobacteria</taxon>
        <taxon>Hyphomicrobiales</taxon>
        <taxon>Methylobacteriaceae</taxon>
        <taxon>Methylobacterium</taxon>
    </lineage>
</organism>
<dbReference type="AlphaFoldDB" id="A0A512J6R6"/>
<dbReference type="RefSeq" id="WP_147027116.1">
    <property type="nucleotide sequence ID" value="NZ_BJZU01000073.1"/>
</dbReference>
<evidence type="ECO:0000313" key="4">
    <source>
        <dbReference type="Proteomes" id="UP001156856"/>
    </source>
</evidence>
<evidence type="ECO:0000313" key="1">
    <source>
        <dbReference type="EMBL" id="GEP05559.1"/>
    </source>
</evidence>
<reference evidence="1 3" key="3">
    <citation type="submission" date="2019-07" db="EMBL/GenBank/DDBJ databases">
        <title>Whole genome shotgun sequence of Methylobacterium oxalidis NBRC 107715.</title>
        <authorList>
            <person name="Hosoyama A."/>
            <person name="Uohara A."/>
            <person name="Ohji S."/>
            <person name="Ichikawa N."/>
        </authorList>
    </citation>
    <scope>NUCLEOTIDE SEQUENCE [LARGE SCALE GENOMIC DNA]</scope>
    <source>
        <strain evidence="1 3">NBRC 107715</strain>
    </source>
</reference>
<keyword evidence="4" id="KW-1185">Reference proteome</keyword>
<dbReference type="EMBL" id="BJZU01000073">
    <property type="protein sequence ID" value="GEP05559.1"/>
    <property type="molecule type" value="Genomic_DNA"/>
</dbReference>
<name>A0A512J6R6_9HYPH</name>
<protein>
    <submittedName>
        <fullName evidence="1">Uncharacterized protein</fullName>
    </submittedName>
</protein>
<sequence length="136" mass="14885">MPLKLVADAIEARLADTWDRCPVFGINKQGDAPKDGSPFVQVSYPVANGEQLTVGAPGENVWRETGTFRLVINSRRGRGVIEGLTWADELAALFRGKEFCGVQTFAPSSPVIDDRNEEGMYFVLSISCPYQADIFG</sequence>
<dbReference type="Pfam" id="PF13554">
    <property type="entry name" value="Phage_tail_terminator_5"/>
    <property type="match status" value="1"/>
</dbReference>
<reference evidence="2" key="1">
    <citation type="journal article" date="2014" name="Int. J. Syst. Evol. Microbiol.">
        <title>Complete genome of a new Firmicutes species belonging to the dominant human colonic microbiota ('Ruminococcus bicirculans') reveals two chromosomes and a selective capacity to utilize plant glucans.</title>
        <authorList>
            <consortium name="NISC Comparative Sequencing Program"/>
            <person name="Wegmann U."/>
            <person name="Louis P."/>
            <person name="Goesmann A."/>
            <person name="Henrissat B."/>
            <person name="Duncan S.H."/>
            <person name="Flint H.J."/>
        </authorList>
    </citation>
    <scope>NUCLEOTIDE SEQUENCE</scope>
    <source>
        <strain evidence="2">NBRC 107715</strain>
    </source>
</reference>
<gene>
    <name evidence="2" type="ORF">GCM10007888_38420</name>
    <name evidence="1" type="ORF">MOX02_35970</name>
</gene>
<evidence type="ECO:0000313" key="3">
    <source>
        <dbReference type="Proteomes" id="UP000321960"/>
    </source>
</evidence>
<reference evidence="2" key="4">
    <citation type="submission" date="2023-01" db="EMBL/GenBank/DDBJ databases">
        <title>Draft genome sequence of Methylobacterium oxalidis strain NBRC 107715.</title>
        <authorList>
            <person name="Sun Q."/>
            <person name="Mori K."/>
        </authorList>
    </citation>
    <scope>NUCLEOTIDE SEQUENCE</scope>
    <source>
        <strain evidence="2">NBRC 107715</strain>
    </source>
</reference>
<dbReference type="Proteomes" id="UP000321960">
    <property type="component" value="Unassembled WGS sequence"/>
</dbReference>
<dbReference type="EMBL" id="BSPK01000072">
    <property type="protein sequence ID" value="GLS65460.1"/>
    <property type="molecule type" value="Genomic_DNA"/>
</dbReference>
<dbReference type="Gene3D" id="3.30.2000.20">
    <property type="match status" value="1"/>
</dbReference>
<evidence type="ECO:0000313" key="2">
    <source>
        <dbReference type="EMBL" id="GLS65460.1"/>
    </source>
</evidence>
<proteinExistence type="predicted"/>
<dbReference type="OrthoDB" id="7305894at2"/>
<dbReference type="Proteomes" id="UP001156856">
    <property type="component" value="Unassembled WGS sequence"/>
</dbReference>